<dbReference type="OMA" id="HMMMNQP"/>
<proteinExistence type="predicted"/>
<evidence type="ECO:0000313" key="1">
    <source>
        <dbReference type="EMBL" id="CAG99857.1"/>
    </source>
</evidence>
<dbReference type="eggNOG" id="ENOG502S583">
    <property type="taxonomic scope" value="Eukaryota"/>
</dbReference>
<dbReference type="KEGG" id="kla:KLLA0_E18173g"/>
<sequence length="230" mass="26663">MFAHRFLKVSRRAYSEVATNATNGAKKSRFDKSAIKPLISLLIFGSVLTSVSAQQQRHADMVRRYEMKIKILQDLIDRTKQGDFNYNAEKELELVNKLFARHELGNSVDLEREAKMIRERAAKEIIDRERVIKGMNSQIEEESLEDIFQDIMKDIDQPNSSIAAPTKKLDSDSMKKGSDDIIVDKEWLDYERQREQKRLAFKPSTEKHVIVENPGEYNIAAEETKVKRFL</sequence>
<dbReference type="FunCoup" id="Q6CMR9">
    <property type="interactions" value="87"/>
</dbReference>
<organism evidence="1 2">
    <name type="scientific">Kluyveromyces lactis (strain ATCC 8585 / CBS 2359 / DSM 70799 / NBRC 1267 / NRRL Y-1140 / WM37)</name>
    <name type="common">Yeast</name>
    <name type="synonym">Candida sphaerica</name>
    <dbReference type="NCBI Taxonomy" id="284590"/>
    <lineage>
        <taxon>Eukaryota</taxon>
        <taxon>Fungi</taxon>
        <taxon>Dikarya</taxon>
        <taxon>Ascomycota</taxon>
        <taxon>Saccharomycotina</taxon>
        <taxon>Saccharomycetes</taxon>
        <taxon>Saccharomycetales</taxon>
        <taxon>Saccharomycetaceae</taxon>
        <taxon>Kluyveromyces</taxon>
    </lineage>
</organism>
<reference evidence="1 2" key="1">
    <citation type="journal article" date="2004" name="Nature">
        <title>Genome evolution in yeasts.</title>
        <authorList>
            <consortium name="Genolevures"/>
            <person name="Dujon B."/>
            <person name="Sherman D."/>
            <person name="Fischer G."/>
            <person name="Durrens P."/>
            <person name="Casaregola S."/>
            <person name="Lafontaine I."/>
            <person name="de Montigny J."/>
            <person name="Marck C."/>
            <person name="Neuveglise C."/>
            <person name="Talla E."/>
            <person name="Goffard N."/>
            <person name="Frangeul L."/>
            <person name="Aigle M."/>
            <person name="Anthouard V."/>
            <person name="Babour A."/>
            <person name="Barbe V."/>
            <person name="Barnay S."/>
            <person name="Blanchin S."/>
            <person name="Beckerich J.M."/>
            <person name="Beyne E."/>
            <person name="Bleykasten C."/>
            <person name="Boisrame A."/>
            <person name="Boyer J."/>
            <person name="Cattolico L."/>
            <person name="Confanioleri F."/>
            <person name="de Daruvar A."/>
            <person name="Despons L."/>
            <person name="Fabre E."/>
            <person name="Fairhead C."/>
            <person name="Ferry-Dumazet H."/>
            <person name="Groppi A."/>
            <person name="Hantraye F."/>
            <person name="Hennequin C."/>
            <person name="Jauniaux N."/>
            <person name="Joyet P."/>
            <person name="Kachouri R."/>
            <person name="Kerrest A."/>
            <person name="Koszul R."/>
            <person name="Lemaire M."/>
            <person name="Lesur I."/>
            <person name="Ma L."/>
            <person name="Muller H."/>
            <person name="Nicaud J.M."/>
            <person name="Nikolski M."/>
            <person name="Oztas S."/>
            <person name="Ozier-Kalogeropoulos O."/>
            <person name="Pellenz S."/>
            <person name="Potier S."/>
            <person name="Richard G.F."/>
            <person name="Straub M.L."/>
            <person name="Suleau A."/>
            <person name="Swennene D."/>
            <person name="Tekaia F."/>
            <person name="Wesolowski-Louvel M."/>
            <person name="Westhof E."/>
            <person name="Wirth B."/>
            <person name="Zeniou-Meyer M."/>
            <person name="Zivanovic I."/>
            <person name="Bolotin-Fukuhara M."/>
            <person name="Thierry A."/>
            <person name="Bouchier C."/>
            <person name="Caudron B."/>
            <person name="Scarpelli C."/>
            <person name="Gaillardin C."/>
            <person name="Weissenbach J."/>
            <person name="Wincker P."/>
            <person name="Souciet J.L."/>
        </authorList>
    </citation>
    <scope>NUCLEOTIDE SEQUENCE [LARGE SCALE GENOMIC DNA]</scope>
    <source>
        <strain evidence="2">ATCC 8585 / CBS 2359 / DSM 70799 / NBRC 1267 / NRRL Y-1140 / WM37</strain>
    </source>
</reference>
<dbReference type="Proteomes" id="UP000000598">
    <property type="component" value="Chromosome E"/>
</dbReference>
<evidence type="ECO:0000313" key="2">
    <source>
        <dbReference type="Proteomes" id="UP000000598"/>
    </source>
</evidence>
<dbReference type="EMBL" id="CR382125">
    <property type="protein sequence ID" value="CAG99857.1"/>
    <property type="molecule type" value="Genomic_DNA"/>
</dbReference>
<gene>
    <name evidence="1" type="ORF">KLLA0_E18173g</name>
</gene>
<dbReference type="AlphaFoldDB" id="Q6CMR9"/>
<protein>
    <submittedName>
        <fullName evidence="1">KLLA0E18173p</fullName>
    </submittedName>
</protein>
<dbReference type="HOGENOM" id="CLU_071870_0_0_1"/>
<dbReference type="PaxDb" id="284590-Q6CMR9"/>
<dbReference type="InParanoid" id="Q6CMR9"/>
<keyword evidence="2" id="KW-1185">Reference proteome</keyword>
<name>Q6CMR9_KLULA</name>
<accession>Q6CMR9</accession>